<feature type="region of interest" description="Disordered" evidence="1">
    <location>
        <begin position="1"/>
        <end position="36"/>
    </location>
</feature>
<proteinExistence type="predicted"/>
<dbReference type="AlphaFoldDB" id="A0A108U7I6"/>
<evidence type="ECO:0000313" key="3">
    <source>
        <dbReference type="EMBL" id="KWS04002.1"/>
    </source>
</evidence>
<dbReference type="EMBL" id="JAJA02000001">
    <property type="protein sequence ID" value="KWS04002.1"/>
    <property type="molecule type" value="Genomic_DNA"/>
</dbReference>
<sequence>MQASHPPATANDHAAIDTPTVDVASPIPAPTIADRGKPAGMLDQAVAIARRHPAQTFVIAVVVGWIIGAWTRRRQGWPDR</sequence>
<dbReference type="RefSeq" id="WP_036101774.1">
    <property type="nucleotide sequence ID" value="NZ_JAJA02000001.1"/>
</dbReference>
<gene>
    <name evidence="3" type="ORF">AZ78_1551</name>
</gene>
<feature type="transmembrane region" description="Helical" evidence="2">
    <location>
        <begin position="54"/>
        <end position="71"/>
    </location>
</feature>
<evidence type="ECO:0000256" key="2">
    <source>
        <dbReference type="SAM" id="Phobius"/>
    </source>
</evidence>
<keyword evidence="2" id="KW-0812">Transmembrane</keyword>
<protein>
    <recommendedName>
        <fullName evidence="5">Transmembrane protein</fullName>
    </recommendedName>
</protein>
<organism evidence="3 4">
    <name type="scientific">Lysobacter capsici AZ78</name>
    <dbReference type="NCBI Taxonomy" id="1444315"/>
    <lineage>
        <taxon>Bacteria</taxon>
        <taxon>Pseudomonadati</taxon>
        <taxon>Pseudomonadota</taxon>
        <taxon>Gammaproteobacteria</taxon>
        <taxon>Lysobacterales</taxon>
        <taxon>Lysobacteraceae</taxon>
        <taxon>Lysobacter</taxon>
    </lineage>
</organism>
<evidence type="ECO:0008006" key="5">
    <source>
        <dbReference type="Google" id="ProtNLM"/>
    </source>
</evidence>
<keyword evidence="2" id="KW-1133">Transmembrane helix</keyword>
<evidence type="ECO:0000313" key="4">
    <source>
        <dbReference type="Proteomes" id="UP000023435"/>
    </source>
</evidence>
<dbReference type="Proteomes" id="UP000023435">
    <property type="component" value="Unassembled WGS sequence"/>
</dbReference>
<comment type="caution">
    <text evidence="3">The sequence shown here is derived from an EMBL/GenBank/DDBJ whole genome shotgun (WGS) entry which is preliminary data.</text>
</comment>
<reference evidence="3 4" key="1">
    <citation type="journal article" date="2014" name="Genome Announc.">
        <title>Draft Genome Sequence of Lysobacter capsici AZ78, a Bacterium Antagonistic to Plant-Pathogenic Oomycetes.</title>
        <authorList>
            <person name="Puopolo G."/>
            <person name="Sonego P."/>
            <person name="Engelen K."/>
            <person name="Pertot I."/>
        </authorList>
    </citation>
    <scope>NUCLEOTIDE SEQUENCE [LARGE SCALE GENOMIC DNA]</scope>
    <source>
        <strain evidence="3 4">AZ78</strain>
    </source>
</reference>
<name>A0A108U7I6_9GAMM</name>
<keyword evidence="4" id="KW-1185">Reference proteome</keyword>
<keyword evidence="2" id="KW-0472">Membrane</keyword>
<accession>A0A108U7I6</accession>
<evidence type="ECO:0000256" key="1">
    <source>
        <dbReference type="SAM" id="MobiDB-lite"/>
    </source>
</evidence>